<dbReference type="SUPFAM" id="SSF161098">
    <property type="entry name" value="MetI-like"/>
    <property type="match status" value="1"/>
</dbReference>
<dbReference type="CDD" id="cd06261">
    <property type="entry name" value="TM_PBP2"/>
    <property type="match status" value="1"/>
</dbReference>
<evidence type="ECO:0000256" key="8">
    <source>
        <dbReference type="SAM" id="MobiDB-lite"/>
    </source>
</evidence>
<feature type="transmembrane region" description="Helical" evidence="7">
    <location>
        <begin position="141"/>
        <end position="161"/>
    </location>
</feature>
<keyword evidence="6 7" id="KW-0472">Membrane</keyword>
<dbReference type="InterPro" id="IPR035906">
    <property type="entry name" value="MetI-like_sf"/>
</dbReference>
<evidence type="ECO:0000256" key="2">
    <source>
        <dbReference type="ARBA" id="ARBA00022448"/>
    </source>
</evidence>
<keyword evidence="3" id="KW-1003">Cell membrane</keyword>
<sequence length="294" mass="31071">MAASSNTASAAAAPVAPPVPPTRLGGVTLPARRRPRRFAPLEPVAPGARTALGAAFFVLFVAVWAAFTLGGFVSPTFLASPLTMLREGWLLFTEYGFLKDIGMTVWRVVGGFVLAAVVAVPLGICMGAWKPVEAFFEPFVSFCRYLPASAFIPLLILWAGIGEAQKLLVIFIGSVFQITLMVAVIVGGARRDLVEAAYTLGAGSRGIVLRVLIPGAAPGIAETLRLVLGWAWTYVIVAELIGSSSGIGHMITDSQALLNTGQIIFGIIVIGVIGLVSDFLFKAVNRRLFAWSAL</sequence>
<protein>
    <submittedName>
        <fullName evidence="10">NitT/TauT family transport system permease protein</fullName>
    </submittedName>
</protein>
<dbReference type="GO" id="GO:0005886">
    <property type="term" value="C:plasma membrane"/>
    <property type="evidence" value="ECO:0007669"/>
    <property type="project" value="UniProtKB-SubCell"/>
</dbReference>
<gene>
    <name evidence="10" type="ORF">SAMN04489710_103200</name>
</gene>
<comment type="similarity">
    <text evidence="7">Belongs to the binding-protein-dependent transport system permease family.</text>
</comment>
<dbReference type="PANTHER" id="PTHR30151:SF0">
    <property type="entry name" value="ABC TRANSPORTER PERMEASE PROTEIN MJ0413-RELATED"/>
    <property type="match status" value="1"/>
</dbReference>
<dbReference type="Pfam" id="PF00528">
    <property type="entry name" value="BPD_transp_1"/>
    <property type="match status" value="1"/>
</dbReference>
<dbReference type="EMBL" id="FOMQ01000003">
    <property type="protein sequence ID" value="SFD54837.1"/>
    <property type="molecule type" value="Genomic_DNA"/>
</dbReference>
<evidence type="ECO:0000256" key="1">
    <source>
        <dbReference type="ARBA" id="ARBA00004651"/>
    </source>
</evidence>
<feature type="transmembrane region" description="Helical" evidence="7">
    <location>
        <begin position="51"/>
        <end position="73"/>
    </location>
</feature>
<keyword evidence="2 7" id="KW-0813">Transport</keyword>
<dbReference type="AlphaFoldDB" id="A0A1I1T868"/>
<evidence type="ECO:0000259" key="9">
    <source>
        <dbReference type="PROSITE" id="PS50928"/>
    </source>
</evidence>
<dbReference type="OrthoDB" id="8138334at2"/>
<evidence type="ECO:0000313" key="11">
    <source>
        <dbReference type="Proteomes" id="UP000199517"/>
    </source>
</evidence>
<dbReference type="RefSeq" id="WP_092950301.1">
    <property type="nucleotide sequence ID" value="NZ_FOMQ01000003.1"/>
</dbReference>
<feature type="transmembrane region" description="Helical" evidence="7">
    <location>
        <begin position="231"/>
        <end position="251"/>
    </location>
</feature>
<keyword evidence="11" id="KW-1185">Reference proteome</keyword>
<feature type="transmembrane region" description="Helical" evidence="7">
    <location>
        <begin position="105"/>
        <end position="129"/>
    </location>
</feature>
<evidence type="ECO:0000256" key="5">
    <source>
        <dbReference type="ARBA" id="ARBA00022989"/>
    </source>
</evidence>
<keyword evidence="5 7" id="KW-1133">Transmembrane helix</keyword>
<feature type="transmembrane region" description="Helical" evidence="7">
    <location>
        <begin position="263"/>
        <end position="281"/>
    </location>
</feature>
<evidence type="ECO:0000256" key="6">
    <source>
        <dbReference type="ARBA" id="ARBA00023136"/>
    </source>
</evidence>
<feature type="region of interest" description="Disordered" evidence="8">
    <location>
        <begin position="1"/>
        <end position="28"/>
    </location>
</feature>
<feature type="transmembrane region" description="Helical" evidence="7">
    <location>
        <begin position="167"/>
        <end position="189"/>
    </location>
</feature>
<feature type="compositionally biased region" description="Low complexity" evidence="8">
    <location>
        <begin position="1"/>
        <end position="14"/>
    </location>
</feature>
<organism evidence="10 11">
    <name type="scientific">Paracidovorax konjaci</name>
    <dbReference type="NCBI Taxonomy" id="32040"/>
    <lineage>
        <taxon>Bacteria</taxon>
        <taxon>Pseudomonadati</taxon>
        <taxon>Pseudomonadota</taxon>
        <taxon>Betaproteobacteria</taxon>
        <taxon>Burkholderiales</taxon>
        <taxon>Comamonadaceae</taxon>
        <taxon>Paracidovorax</taxon>
    </lineage>
</organism>
<dbReference type="Proteomes" id="UP000199517">
    <property type="component" value="Unassembled WGS sequence"/>
</dbReference>
<dbReference type="Gene3D" id="1.10.3720.10">
    <property type="entry name" value="MetI-like"/>
    <property type="match status" value="1"/>
</dbReference>
<evidence type="ECO:0000256" key="7">
    <source>
        <dbReference type="RuleBase" id="RU363032"/>
    </source>
</evidence>
<proteinExistence type="inferred from homology"/>
<dbReference type="InterPro" id="IPR000515">
    <property type="entry name" value="MetI-like"/>
</dbReference>
<accession>A0A1I1T868</accession>
<dbReference type="FunFam" id="1.10.3720.10:FF:000003">
    <property type="entry name" value="Aliphatic sulfonate ABC transporter permease"/>
    <property type="match status" value="1"/>
</dbReference>
<evidence type="ECO:0000313" key="10">
    <source>
        <dbReference type="EMBL" id="SFD54837.1"/>
    </source>
</evidence>
<name>A0A1I1T868_9BURK</name>
<comment type="subcellular location">
    <subcellularLocation>
        <location evidence="1 7">Cell membrane</location>
        <topology evidence="1 7">Multi-pass membrane protein</topology>
    </subcellularLocation>
</comment>
<dbReference type="PROSITE" id="PS50928">
    <property type="entry name" value="ABC_TM1"/>
    <property type="match status" value="1"/>
</dbReference>
<evidence type="ECO:0000256" key="3">
    <source>
        <dbReference type="ARBA" id="ARBA00022475"/>
    </source>
</evidence>
<keyword evidence="4 7" id="KW-0812">Transmembrane</keyword>
<dbReference type="STRING" id="32040.SAMN04489710_103200"/>
<reference evidence="11" key="1">
    <citation type="submission" date="2016-10" db="EMBL/GenBank/DDBJ databases">
        <authorList>
            <person name="Varghese N."/>
            <person name="Submissions S."/>
        </authorList>
    </citation>
    <scope>NUCLEOTIDE SEQUENCE [LARGE SCALE GENOMIC DNA]</scope>
    <source>
        <strain evidence="11">DSM 7481</strain>
    </source>
</reference>
<dbReference type="PANTHER" id="PTHR30151">
    <property type="entry name" value="ALKANE SULFONATE ABC TRANSPORTER-RELATED, MEMBRANE SUBUNIT"/>
    <property type="match status" value="1"/>
</dbReference>
<feature type="domain" description="ABC transmembrane type-1" evidence="9">
    <location>
        <begin position="101"/>
        <end position="281"/>
    </location>
</feature>
<dbReference type="GO" id="GO:0042918">
    <property type="term" value="P:alkanesulfonate transmembrane transport"/>
    <property type="evidence" value="ECO:0007669"/>
    <property type="project" value="UniProtKB-ARBA"/>
</dbReference>
<evidence type="ECO:0000256" key="4">
    <source>
        <dbReference type="ARBA" id="ARBA00022692"/>
    </source>
</evidence>